<reference evidence="2 3" key="1">
    <citation type="submission" date="2019-06" db="EMBL/GenBank/DDBJ databases">
        <title>Whole genome shotgun sequence of Cellulomonas gelida NBRC 3748.</title>
        <authorList>
            <person name="Hosoyama A."/>
            <person name="Uohara A."/>
            <person name="Ohji S."/>
            <person name="Ichikawa N."/>
        </authorList>
    </citation>
    <scope>NUCLEOTIDE SEQUENCE [LARGE SCALE GENOMIC DNA]</scope>
    <source>
        <strain evidence="2 3">NBRC 3748</strain>
    </source>
</reference>
<keyword evidence="1" id="KW-0472">Membrane</keyword>
<keyword evidence="1" id="KW-1133">Transmembrane helix</keyword>
<feature type="transmembrane region" description="Helical" evidence="1">
    <location>
        <begin position="131"/>
        <end position="150"/>
    </location>
</feature>
<keyword evidence="3" id="KW-1185">Reference proteome</keyword>
<evidence type="ECO:0000256" key="1">
    <source>
        <dbReference type="SAM" id="Phobius"/>
    </source>
</evidence>
<sequence>MNVVVALFRFFMVYLALMGTREIWRDGQVDDLLYFTNQSGILLAVVMTWAGISSLLRKRQPPAWFKGGVTLFLAITGLVAYFVLDPEAAGTPDLTIGLTSGQIEHQLNPVLAFLDFLLLDPHRRMRWRYAWWWLTYLLAYVTFTTIRGTVWDLGYPYGFIDLDAHGWGGLLLNVLIYGTGFYLLGLLIVLIDRRMPRRARLGTPVAGSS</sequence>
<dbReference type="EMBL" id="BJLQ01000011">
    <property type="protein sequence ID" value="GEA84160.1"/>
    <property type="molecule type" value="Genomic_DNA"/>
</dbReference>
<feature type="transmembrane region" description="Helical" evidence="1">
    <location>
        <begin position="34"/>
        <end position="56"/>
    </location>
</feature>
<name>A0A4Y3KMG5_9CELL</name>
<dbReference type="RefSeq" id="WP_141369875.1">
    <property type="nucleotide sequence ID" value="NZ_BJLQ01000011.1"/>
</dbReference>
<dbReference type="InterPro" id="IPR049713">
    <property type="entry name" value="Pr6Pr-like"/>
</dbReference>
<organism evidence="2 3">
    <name type="scientific">Cellulomonas gelida</name>
    <dbReference type="NCBI Taxonomy" id="1712"/>
    <lineage>
        <taxon>Bacteria</taxon>
        <taxon>Bacillati</taxon>
        <taxon>Actinomycetota</taxon>
        <taxon>Actinomycetes</taxon>
        <taxon>Micrococcales</taxon>
        <taxon>Cellulomonadaceae</taxon>
        <taxon>Cellulomonas</taxon>
    </lineage>
</organism>
<evidence type="ECO:0000313" key="2">
    <source>
        <dbReference type="EMBL" id="GEA84160.1"/>
    </source>
</evidence>
<gene>
    <name evidence="2" type="ORF">CGE01nite_14110</name>
</gene>
<feature type="transmembrane region" description="Helical" evidence="1">
    <location>
        <begin position="170"/>
        <end position="191"/>
    </location>
</feature>
<evidence type="ECO:0008006" key="4">
    <source>
        <dbReference type="Google" id="ProtNLM"/>
    </source>
</evidence>
<comment type="caution">
    <text evidence="2">The sequence shown here is derived from an EMBL/GenBank/DDBJ whole genome shotgun (WGS) entry which is preliminary data.</text>
</comment>
<keyword evidence="1" id="KW-0812">Transmembrane</keyword>
<dbReference type="Proteomes" id="UP000320461">
    <property type="component" value="Unassembled WGS sequence"/>
</dbReference>
<dbReference type="AlphaFoldDB" id="A0A4Y3KMG5"/>
<accession>A0A4Y3KMG5</accession>
<dbReference type="NCBIfam" id="NF038065">
    <property type="entry name" value="Pr6Pr"/>
    <property type="match status" value="1"/>
</dbReference>
<protein>
    <recommendedName>
        <fullName evidence="4">Integral membrane protein</fullName>
    </recommendedName>
</protein>
<proteinExistence type="predicted"/>
<dbReference type="OrthoDB" id="9809977at2"/>
<evidence type="ECO:0000313" key="3">
    <source>
        <dbReference type="Proteomes" id="UP000320461"/>
    </source>
</evidence>